<name>A0ABW6H5G9_9ACTN</name>
<comment type="caution">
    <text evidence="2">The sequence shown here is derived from an EMBL/GenBank/DDBJ whole genome shotgun (WGS) entry which is preliminary data.</text>
</comment>
<feature type="compositionally biased region" description="Basic residues" evidence="1">
    <location>
        <begin position="184"/>
        <end position="193"/>
    </location>
</feature>
<keyword evidence="3" id="KW-1185">Reference proteome</keyword>
<evidence type="ECO:0000313" key="2">
    <source>
        <dbReference type="EMBL" id="MFE1751876.1"/>
    </source>
</evidence>
<organism evidence="2 3">
    <name type="scientific">Streptomyces anandii</name>
    <dbReference type="NCBI Taxonomy" id="285454"/>
    <lineage>
        <taxon>Bacteria</taxon>
        <taxon>Bacillati</taxon>
        <taxon>Actinomycetota</taxon>
        <taxon>Actinomycetes</taxon>
        <taxon>Kitasatosporales</taxon>
        <taxon>Streptomycetaceae</taxon>
        <taxon>Streptomyces</taxon>
    </lineage>
</organism>
<evidence type="ECO:0000313" key="3">
    <source>
        <dbReference type="Proteomes" id="UP001599756"/>
    </source>
</evidence>
<gene>
    <name evidence="2" type="ORF">ACFW88_15275</name>
</gene>
<evidence type="ECO:0000256" key="1">
    <source>
        <dbReference type="SAM" id="MobiDB-lite"/>
    </source>
</evidence>
<feature type="region of interest" description="Disordered" evidence="1">
    <location>
        <begin position="184"/>
        <end position="211"/>
    </location>
</feature>
<dbReference type="Proteomes" id="UP001599756">
    <property type="component" value="Unassembled WGS sequence"/>
</dbReference>
<protein>
    <submittedName>
        <fullName evidence="2">Uncharacterized protein</fullName>
    </submittedName>
</protein>
<dbReference type="EMBL" id="JBHYTS010000020">
    <property type="protein sequence ID" value="MFE1751876.1"/>
    <property type="molecule type" value="Genomic_DNA"/>
</dbReference>
<accession>A0ABW6H5G9</accession>
<dbReference type="RefSeq" id="WP_381806737.1">
    <property type="nucleotide sequence ID" value="NZ_JBHYTS010000020.1"/>
</dbReference>
<reference evidence="2 3" key="1">
    <citation type="submission" date="2024-09" db="EMBL/GenBank/DDBJ databases">
        <title>The Natural Products Discovery Center: Release of the First 8490 Sequenced Strains for Exploring Actinobacteria Biosynthetic Diversity.</title>
        <authorList>
            <person name="Kalkreuter E."/>
            <person name="Kautsar S.A."/>
            <person name="Yang D."/>
            <person name="Bader C.D."/>
            <person name="Teijaro C.N."/>
            <person name="Fluegel L."/>
            <person name="Davis C.M."/>
            <person name="Simpson J.R."/>
            <person name="Lauterbach L."/>
            <person name="Steele A.D."/>
            <person name="Gui C."/>
            <person name="Meng S."/>
            <person name="Li G."/>
            <person name="Viehrig K."/>
            <person name="Ye F."/>
            <person name="Su P."/>
            <person name="Kiefer A.F."/>
            <person name="Nichols A."/>
            <person name="Cepeda A.J."/>
            <person name="Yan W."/>
            <person name="Fan B."/>
            <person name="Jiang Y."/>
            <person name="Adhikari A."/>
            <person name="Zheng C.-J."/>
            <person name="Schuster L."/>
            <person name="Cowan T.M."/>
            <person name="Smanski M.J."/>
            <person name="Chevrette M.G."/>
            <person name="De Carvalho L.P.S."/>
            <person name="Shen B."/>
        </authorList>
    </citation>
    <scope>NUCLEOTIDE SEQUENCE [LARGE SCALE GENOMIC DNA]</scope>
    <source>
        <strain evidence="2 3">NPDC059500</strain>
    </source>
</reference>
<sequence>MTGVLRAVVIDSRSHIDGKTSHGCSARSNYPDPAAGRSLLRAALEFFDIHRRGPPGSGFRPPHSSEVEAVEVDGPEISGGEVVDERVHGVQVERGCYPVQHHANGSCNFVNSDVDDGRGENAARAGSAEGQFEVAGARVGAIKQESEGSTLTAAASTDALEHADHGADAVEIARGGMGMVAFPRHRSHRRRPGRVAELQPPSRPGPNKRITGSRVVFDAVKTSES</sequence>
<proteinExistence type="predicted"/>